<feature type="compositionally biased region" description="Polar residues" evidence="1">
    <location>
        <begin position="1"/>
        <end position="15"/>
    </location>
</feature>
<reference evidence="2" key="1">
    <citation type="submission" date="2022-01" db="EMBL/GenBank/DDBJ databases">
        <authorList>
            <person name="King R."/>
        </authorList>
    </citation>
    <scope>NUCLEOTIDE SEQUENCE</scope>
</reference>
<evidence type="ECO:0000256" key="1">
    <source>
        <dbReference type="SAM" id="MobiDB-lite"/>
    </source>
</evidence>
<sequence length="156" mass="17958">MEQPQIANVQNNPTLELSKHGRISTPVLEKKKPFGTVDRQFEKFCEHLANAPRNVHLRGSLKNKHDFVSGHLVERVIKEDAKNAPNRKENACYEGGKANVRFQGKEEKSTKITENRKITVINALAKAMTSKRELWLTSKKFVKKDGKRNINFRMYI</sequence>
<dbReference type="AlphaFoldDB" id="A0A9N9TUM2"/>
<name>A0A9N9TUM2_PHYSR</name>
<protein>
    <submittedName>
        <fullName evidence="2">Uncharacterized protein</fullName>
    </submittedName>
</protein>
<keyword evidence="3" id="KW-1185">Reference proteome</keyword>
<evidence type="ECO:0000313" key="2">
    <source>
        <dbReference type="EMBL" id="CAG9862912.1"/>
    </source>
</evidence>
<gene>
    <name evidence="2" type="ORF">PHYEVI_LOCUS9216</name>
</gene>
<dbReference type="Proteomes" id="UP001153712">
    <property type="component" value="Chromosome 6"/>
</dbReference>
<accession>A0A9N9TUM2</accession>
<dbReference type="EMBL" id="OU900099">
    <property type="protein sequence ID" value="CAG9862912.1"/>
    <property type="molecule type" value="Genomic_DNA"/>
</dbReference>
<organism evidence="2 3">
    <name type="scientific">Phyllotreta striolata</name>
    <name type="common">Striped flea beetle</name>
    <name type="synonym">Crioceris striolata</name>
    <dbReference type="NCBI Taxonomy" id="444603"/>
    <lineage>
        <taxon>Eukaryota</taxon>
        <taxon>Metazoa</taxon>
        <taxon>Ecdysozoa</taxon>
        <taxon>Arthropoda</taxon>
        <taxon>Hexapoda</taxon>
        <taxon>Insecta</taxon>
        <taxon>Pterygota</taxon>
        <taxon>Neoptera</taxon>
        <taxon>Endopterygota</taxon>
        <taxon>Coleoptera</taxon>
        <taxon>Polyphaga</taxon>
        <taxon>Cucujiformia</taxon>
        <taxon>Chrysomeloidea</taxon>
        <taxon>Chrysomelidae</taxon>
        <taxon>Galerucinae</taxon>
        <taxon>Alticini</taxon>
        <taxon>Phyllotreta</taxon>
    </lineage>
</organism>
<feature type="region of interest" description="Disordered" evidence="1">
    <location>
        <begin position="1"/>
        <end position="24"/>
    </location>
</feature>
<evidence type="ECO:0000313" key="3">
    <source>
        <dbReference type="Proteomes" id="UP001153712"/>
    </source>
</evidence>
<proteinExistence type="predicted"/>